<dbReference type="Gene3D" id="3.30.350.10">
    <property type="entry name" value="Subtilisin inhibitor-like"/>
    <property type="match status" value="1"/>
</dbReference>
<proteinExistence type="predicted"/>
<reference evidence="2" key="1">
    <citation type="submission" date="2020-02" db="EMBL/GenBank/DDBJ databases">
        <authorList>
            <person name="Meier V. D."/>
        </authorList>
    </citation>
    <scope>NUCLEOTIDE SEQUENCE</scope>
    <source>
        <strain evidence="2">AVDCRST_MAG53</strain>
    </source>
</reference>
<dbReference type="SUPFAM" id="SSF55399">
    <property type="entry name" value="Subtilisin inhibitor"/>
    <property type="match status" value="1"/>
</dbReference>
<keyword evidence="1" id="KW-0732">Signal</keyword>
<accession>A0A6J4REF7</accession>
<evidence type="ECO:0000256" key="1">
    <source>
        <dbReference type="SAM" id="SignalP"/>
    </source>
</evidence>
<evidence type="ECO:0008006" key="3">
    <source>
        <dbReference type="Google" id="ProtNLM"/>
    </source>
</evidence>
<evidence type="ECO:0000313" key="2">
    <source>
        <dbReference type="EMBL" id="CAA9470572.1"/>
    </source>
</evidence>
<dbReference type="PROSITE" id="PS51257">
    <property type="entry name" value="PROKAR_LIPOPROTEIN"/>
    <property type="match status" value="1"/>
</dbReference>
<protein>
    <recommendedName>
        <fullName evidence="3">Subtilisin inhibitor domain-containing protein</fullName>
    </recommendedName>
</protein>
<dbReference type="EMBL" id="CADCVR010000001">
    <property type="protein sequence ID" value="CAA9470572.1"/>
    <property type="molecule type" value="Genomic_DNA"/>
</dbReference>
<name>A0A6J4REF7_9ACTN</name>
<organism evidence="2">
    <name type="scientific">uncultured Solirubrobacteraceae bacterium</name>
    <dbReference type="NCBI Taxonomy" id="1162706"/>
    <lineage>
        <taxon>Bacteria</taxon>
        <taxon>Bacillati</taxon>
        <taxon>Actinomycetota</taxon>
        <taxon>Thermoleophilia</taxon>
        <taxon>Solirubrobacterales</taxon>
        <taxon>Solirubrobacteraceae</taxon>
        <taxon>environmental samples</taxon>
    </lineage>
</organism>
<gene>
    <name evidence="2" type="ORF">AVDCRST_MAG53-1253</name>
</gene>
<feature type="chain" id="PRO_5026689933" description="Subtilisin inhibitor domain-containing protein" evidence="1">
    <location>
        <begin position="21"/>
        <end position="139"/>
    </location>
</feature>
<dbReference type="GO" id="GO:0004867">
    <property type="term" value="F:serine-type endopeptidase inhibitor activity"/>
    <property type="evidence" value="ECO:0007669"/>
    <property type="project" value="InterPro"/>
</dbReference>
<dbReference type="InterPro" id="IPR036819">
    <property type="entry name" value="Subtilisin_inhibitor-like_sf"/>
</dbReference>
<feature type="signal peptide" evidence="1">
    <location>
        <begin position="1"/>
        <end position="20"/>
    </location>
</feature>
<dbReference type="AlphaFoldDB" id="A0A6J4REF7"/>
<sequence length="139" mass="14394">MRVATALRCSAAVLLGGGMAACGQEGSDAPAGARSAADVVVRVDADGEGARPPVMRTVRCRPMDLGPGCRAIRGAPPATWSPVPADRICTQVYGGPERARVTGMVGGRRVDAELSRTDGCEIERWQQLAPLLDPLARGG</sequence>